<dbReference type="EMBL" id="FQZE01000007">
    <property type="protein sequence ID" value="SHI89183.1"/>
    <property type="molecule type" value="Genomic_DNA"/>
</dbReference>
<dbReference type="AlphaFoldDB" id="A0A1M6EUS4"/>
<feature type="domain" description="AsmA" evidence="1">
    <location>
        <begin position="2"/>
        <end position="180"/>
    </location>
</feature>
<name>A0A1M6EUS4_9BACT</name>
<dbReference type="OrthoDB" id="596403at2"/>
<dbReference type="InterPro" id="IPR052894">
    <property type="entry name" value="AsmA-related"/>
</dbReference>
<reference evidence="2 3" key="1">
    <citation type="submission" date="2016-11" db="EMBL/GenBank/DDBJ databases">
        <authorList>
            <person name="Jaros S."/>
            <person name="Januszkiewicz K."/>
            <person name="Wedrychowicz H."/>
        </authorList>
    </citation>
    <scope>NUCLEOTIDE SEQUENCE [LARGE SCALE GENOMIC DNA]</scope>
    <source>
        <strain evidence="2 3">DSM 27063</strain>
    </source>
</reference>
<gene>
    <name evidence="2" type="ORF">SAMN05444280_107127</name>
</gene>
<evidence type="ECO:0000313" key="3">
    <source>
        <dbReference type="Proteomes" id="UP000184050"/>
    </source>
</evidence>
<dbReference type="STRING" id="1168035.SAMN05444280_107127"/>
<keyword evidence="3" id="KW-1185">Reference proteome</keyword>
<dbReference type="InterPro" id="IPR007844">
    <property type="entry name" value="AsmA"/>
</dbReference>
<dbReference type="GO" id="GO:0005886">
    <property type="term" value="C:plasma membrane"/>
    <property type="evidence" value="ECO:0007669"/>
    <property type="project" value="TreeGrafter"/>
</dbReference>
<evidence type="ECO:0000259" key="1">
    <source>
        <dbReference type="Pfam" id="PF05170"/>
    </source>
</evidence>
<dbReference type="PANTHER" id="PTHR30441:SF8">
    <property type="entry name" value="DUF748 DOMAIN-CONTAINING PROTEIN"/>
    <property type="match status" value="1"/>
</dbReference>
<evidence type="ECO:0000313" key="2">
    <source>
        <dbReference type="EMBL" id="SHI89183.1"/>
    </source>
</evidence>
<accession>A0A1M6EUS4</accession>
<dbReference type="PANTHER" id="PTHR30441">
    <property type="entry name" value="DUF748 DOMAIN-CONTAINING PROTEIN"/>
    <property type="match status" value="1"/>
</dbReference>
<proteinExistence type="predicted"/>
<dbReference type="Pfam" id="PF05170">
    <property type="entry name" value="AsmA"/>
    <property type="match status" value="1"/>
</dbReference>
<organism evidence="2 3">
    <name type="scientific">Tangfeifania diversioriginum</name>
    <dbReference type="NCBI Taxonomy" id="1168035"/>
    <lineage>
        <taxon>Bacteria</taxon>
        <taxon>Pseudomonadati</taxon>
        <taxon>Bacteroidota</taxon>
        <taxon>Bacteroidia</taxon>
        <taxon>Marinilabiliales</taxon>
        <taxon>Prolixibacteraceae</taxon>
        <taxon>Tangfeifania</taxon>
    </lineage>
</organism>
<dbReference type="GO" id="GO:0090313">
    <property type="term" value="P:regulation of protein targeting to membrane"/>
    <property type="evidence" value="ECO:0007669"/>
    <property type="project" value="TreeGrafter"/>
</dbReference>
<dbReference type="RefSeq" id="WP_073167468.1">
    <property type="nucleotide sequence ID" value="NZ_FQZE01000007.1"/>
</dbReference>
<sequence>MKKTLIIIGIVVVLLIAALAAIPLFFKGTLMEKTKTTINKNVNAEVEFADLKLSLFRNFPKLTLELKDVLVTGKGEFQTDTLLAISSLQANTPLGSLFNREQIGIEEIILVNPQMKLVVGETGNANWDIAKETGEAPEPAEDSGMELQLEMIEITGANFIYDDRDLNMLLQLENIDINISGEMYGTAAQLLAEGTSDRLSLNYEGSNYISNLAIETRTVLNVDYEVMDIEIQENELLVNRLPLEVLGLIQMPNDSMFFDLQLKTKESGFDNFLALVPPDYESYLEDIETSGTAAISGTVKGFYLGDDYPALDIKMDVADGNVHYADLPEEIKNISADVSIVKPQGVLDLTEVNIKKAHAEVKNSPVDLSLVLKNLVSDPYFDGNFIGKVNFDELKDALPLDSVNIAGLIDANLVVKGNYSAIENEQYDKIRSDGSVLLNQFVYESPSLTQRILVPEGKLDFTPQAVTLNGLNMNIGQSDFRLAGNVSNYLNYVLKDGTLAGNLQLNSSLVNLNELLRLQVADDSRTEEVPQTVESNENTVEDDEEVLVFDVPKNIDFTFQSNIQRVIFEQLPITDVNGLITARNGKLILDGLNMHMLDGQLQLTGSYENTPENQPLFDFGFDLADIDIPVAFQTLTSVQKMFPVARQSQGKFNTNLKVNGQLSSGFGLIAPTIDGSGLFSTENLQIVESPMFDQLKGLLKSERLQNVKVDDFQASVEVNDGTIQLKPFTTRVAGQETTIAGNLNTQNLLDLRLDFNVQREAFGPDIENILKVLPGEERIQLLPASVLLSGPVGKPEVKINLDDARKKITEEVRKSTKDDLQKSLNKIGEGLKDLFK</sequence>
<dbReference type="Proteomes" id="UP000184050">
    <property type="component" value="Unassembled WGS sequence"/>
</dbReference>
<protein>
    <submittedName>
        <fullName evidence="2">AsmA family protein</fullName>
    </submittedName>
</protein>